<organism evidence="1 2">
    <name type="scientific">Russula earlei</name>
    <dbReference type="NCBI Taxonomy" id="71964"/>
    <lineage>
        <taxon>Eukaryota</taxon>
        <taxon>Fungi</taxon>
        <taxon>Dikarya</taxon>
        <taxon>Basidiomycota</taxon>
        <taxon>Agaricomycotina</taxon>
        <taxon>Agaricomycetes</taxon>
        <taxon>Russulales</taxon>
        <taxon>Russulaceae</taxon>
        <taxon>Russula</taxon>
    </lineage>
</organism>
<evidence type="ECO:0000313" key="1">
    <source>
        <dbReference type="EMBL" id="KAI9509842.1"/>
    </source>
</evidence>
<dbReference type="EMBL" id="JAGFNK010000055">
    <property type="protein sequence ID" value="KAI9509842.1"/>
    <property type="molecule type" value="Genomic_DNA"/>
</dbReference>
<gene>
    <name evidence="1" type="ORF">F5148DRAFT_1184824</name>
</gene>
<comment type="caution">
    <text evidence="1">The sequence shown here is derived from an EMBL/GenBank/DDBJ whole genome shotgun (WGS) entry which is preliminary data.</text>
</comment>
<evidence type="ECO:0000313" key="2">
    <source>
        <dbReference type="Proteomes" id="UP001207468"/>
    </source>
</evidence>
<name>A0ACC0UEB6_9AGAM</name>
<protein>
    <submittedName>
        <fullName evidence="1">Uncharacterized protein</fullName>
    </submittedName>
</protein>
<dbReference type="Proteomes" id="UP001207468">
    <property type="component" value="Unassembled WGS sequence"/>
</dbReference>
<sequence>MHTSSVLAIYCFVVCAYPSFANPVIIRPELPAQVQTDPTAPETPPPPPYTTVPPPDYTRFFRYGERVLLVHIPEPASPPKRPWWSRMVSKLRRPRPQRPEKSLYTVM</sequence>
<reference evidence="1" key="1">
    <citation type="submission" date="2021-03" db="EMBL/GenBank/DDBJ databases">
        <title>Evolutionary priming and transition to the ectomycorrhizal habit in an iconic lineage of mushroom-forming fungi: is preadaptation a requirement?</title>
        <authorList>
            <consortium name="DOE Joint Genome Institute"/>
            <person name="Looney B.P."/>
            <person name="Miyauchi S."/>
            <person name="Morin E."/>
            <person name="Drula E."/>
            <person name="Courty P.E."/>
            <person name="Chicoki N."/>
            <person name="Fauchery L."/>
            <person name="Kohler A."/>
            <person name="Kuo A."/>
            <person name="LaButti K."/>
            <person name="Pangilinan J."/>
            <person name="Lipzen A."/>
            <person name="Riley R."/>
            <person name="Andreopoulos W."/>
            <person name="He G."/>
            <person name="Johnson J."/>
            <person name="Barry K.W."/>
            <person name="Grigoriev I.V."/>
            <person name="Nagy L."/>
            <person name="Hibbett D."/>
            <person name="Henrissat B."/>
            <person name="Matheny P.B."/>
            <person name="Labbe J."/>
            <person name="Martin A.F."/>
        </authorList>
    </citation>
    <scope>NUCLEOTIDE SEQUENCE</scope>
    <source>
        <strain evidence="1">BPL698</strain>
    </source>
</reference>
<proteinExistence type="predicted"/>
<accession>A0ACC0UEB6</accession>
<keyword evidence="2" id="KW-1185">Reference proteome</keyword>